<keyword evidence="4" id="KW-0808">Transferase</keyword>
<keyword evidence="5" id="KW-0012">Acyltransferase</keyword>
<sequence length="76" mass="8825">MAKFVIRQAVTTNNCSDILRLIKELAKYEYVEEQIILTEEDLLEDGFRESPFYHCLVAKLPTAVWYSLLLLGYKPA</sequence>
<dbReference type="AlphaFoldDB" id="A0A671F180"/>
<dbReference type="GO" id="GO:0019809">
    <property type="term" value="F:spermidine binding"/>
    <property type="evidence" value="ECO:0007669"/>
    <property type="project" value="TreeGrafter"/>
</dbReference>
<dbReference type="GO" id="GO:0005737">
    <property type="term" value="C:cytoplasm"/>
    <property type="evidence" value="ECO:0007669"/>
    <property type="project" value="UniProtKB-SubCell"/>
</dbReference>
<keyword evidence="3" id="KW-0963">Cytoplasm</keyword>
<evidence type="ECO:0000256" key="5">
    <source>
        <dbReference type="ARBA" id="ARBA00023315"/>
    </source>
</evidence>
<dbReference type="Gene3D" id="3.40.630.30">
    <property type="match status" value="1"/>
</dbReference>
<evidence type="ECO:0000256" key="4">
    <source>
        <dbReference type="ARBA" id="ARBA00022679"/>
    </source>
</evidence>
<name>A0A671F180_RHIFE</name>
<protein>
    <submittedName>
        <fullName evidence="6">Uncharacterized protein</fullName>
    </submittedName>
</protein>
<accession>A0A671F180</accession>
<reference evidence="7" key="3">
    <citation type="submission" date="2018-12" db="EMBL/GenBank/DDBJ databases">
        <title>G10K-VGP greater horseshoe bat female genome, primary haplotype.</title>
        <authorList>
            <person name="Teeling E."/>
            <person name="Myers G."/>
            <person name="Vernes S."/>
            <person name="Pippel M."/>
            <person name="Winkler S."/>
            <person name="Fedrigo O."/>
            <person name="Rhie A."/>
            <person name="Koren S."/>
            <person name="Phillippy A."/>
            <person name="Lewin H."/>
            <person name="Damas J."/>
            <person name="Howe K."/>
            <person name="Mountcastle J."/>
            <person name="Jarvis E.D."/>
        </authorList>
    </citation>
    <scope>NUCLEOTIDE SEQUENCE [LARGE SCALE GENOMIC DNA]</scope>
</reference>
<comment type="subcellular location">
    <subcellularLocation>
        <location evidence="1">Cytoplasm</location>
    </subcellularLocation>
</comment>
<dbReference type="Ensembl" id="ENSRFET00010021055.1">
    <property type="protein sequence ID" value="ENSRFEP00010019346.1"/>
    <property type="gene ID" value="ENSRFEG00010012998.1"/>
</dbReference>
<dbReference type="InterPro" id="IPR051016">
    <property type="entry name" value="Diverse_Substrate_AcTransf"/>
</dbReference>
<reference evidence="6 7" key="1">
    <citation type="journal article" date="2015" name="Annu Rev Anim Biosci">
        <title>The Genome 10K Project: a way forward.</title>
        <authorList>
            <person name="Koepfli K.P."/>
            <person name="Paten B."/>
            <person name="O'Brien S.J."/>
            <person name="Koepfli K.P."/>
            <person name="Paten B."/>
            <person name="Antunes A."/>
            <person name="Belov K."/>
            <person name="Bustamante C."/>
            <person name="Castoe T.A."/>
            <person name="Clawson H."/>
            <person name="Crawford A.J."/>
            <person name="Diekhans M."/>
            <person name="Distel D."/>
            <person name="Durbin R."/>
            <person name="Earl D."/>
            <person name="Fujita M.K."/>
            <person name="Gamble T."/>
            <person name="Georges A."/>
            <person name="Gemmell N."/>
            <person name="Gilbert M.T."/>
            <person name="Graves J.M."/>
            <person name="Green R.E."/>
            <person name="Hickey G."/>
            <person name="Jarvis E.D."/>
            <person name="Johnson W."/>
            <person name="Komissarov A."/>
            <person name="Korf I."/>
            <person name="Kuhn R."/>
            <person name="Larkin D.M."/>
            <person name="Lewin H."/>
            <person name="Lopez J.V."/>
            <person name="Ma J."/>
            <person name="Marques-Bonet T."/>
            <person name="Miller W."/>
            <person name="Murphy R."/>
            <person name="Pevzner P."/>
            <person name="Shapiro B."/>
            <person name="Steiner C."/>
            <person name="Tamazian G."/>
            <person name="Venkatesh B."/>
            <person name="Wang J."/>
            <person name="Wayne R."/>
            <person name="Wiley E."/>
            <person name="Yang H."/>
            <person name="Zhang G."/>
            <person name="Haussler D."/>
            <person name="Ryder O."/>
            <person name="O'Brien S.J."/>
        </authorList>
    </citation>
    <scope>NUCLEOTIDE SEQUENCE</scope>
</reference>
<dbReference type="PANTHER" id="PTHR10545:SF36">
    <property type="entry name" value="DIAMINE ACETYLTRANSFERASE 1"/>
    <property type="match status" value="1"/>
</dbReference>
<comment type="subunit">
    <text evidence="2">Homodimer.</text>
</comment>
<evidence type="ECO:0000256" key="1">
    <source>
        <dbReference type="ARBA" id="ARBA00004496"/>
    </source>
</evidence>
<evidence type="ECO:0000256" key="2">
    <source>
        <dbReference type="ARBA" id="ARBA00011738"/>
    </source>
</evidence>
<reference evidence="6" key="4">
    <citation type="submission" date="2025-08" db="UniProtKB">
        <authorList>
            <consortium name="Ensembl"/>
        </authorList>
    </citation>
    <scope>IDENTIFICATION</scope>
</reference>
<evidence type="ECO:0000313" key="6">
    <source>
        <dbReference type="Ensembl" id="ENSRFEP00010019346.1"/>
    </source>
</evidence>
<evidence type="ECO:0000313" key="7">
    <source>
        <dbReference type="Proteomes" id="UP000472240"/>
    </source>
</evidence>
<dbReference type="GO" id="GO:0004145">
    <property type="term" value="F:diamine N-acetyltransferase activity"/>
    <property type="evidence" value="ECO:0007669"/>
    <property type="project" value="TreeGrafter"/>
</dbReference>
<proteinExistence type="predicted"/>
<dbReference type="PANTHER" id="PTHR10545">
    <property type="entry name" value="DIAMINE N-ACETYLTRANSFERASE"/>
    <property type="match status" value="1"/>
</dbReference>
<dbReference type="GeneTree" id="ENSGT00950000185751"/>
<dbReference type="Proteomes" id="UP000472240">
    <property type="component" value="Chromosome 12"/>
</dbReference>
<organism evidence="6 7">
    <name type="scientific">Rhinolophus ferrumequinum</name>
    <name type="common">Greater horseshoe bat</name>
    <dbReference type="NCBI Taxonomy" id="59479"/>
    <lineage>
        <taxon>Eukaryota</taxon>
        <taxon>Metazoa</taxon>
        <taxon>Chordata</taxon>
        <taxon>Craniata</taxon>
        <taxon>Vertebrata</taxon>
        <taxon>Euteleostomi</taxon>
        <taxon>Mammalia</taxon>
        <taxon>Eutheria</taxon>
        <taxon>Laurasiatheria</taxon>
        <taxon>Chiroptera</taxon>
        <taxon>Yinpterochiroptera</taxon>
        <taxon>Rhinolophoidea</taxon>
        <taxon>Rhinolophidae</taxon>
        <taxon>Rhinolophinae</taxon>
        <taxon>Rhinolophus</taxon>
    </lineage>
</organism>
<dbReference type="InParanoid" id="A0A671F180"/>
<dbReference type="GO" id="GO:0032918">
    <property type="term" value="P:spermidine acetylation"/>
    <property type="evidence" value="ECO:0007669"/>
    <property type="project" value="TreeGrafter"/>
</dbReference>
<reference evidence="6 7" key="2">
    <citation type="journal article" date="2018" name="Annu Rev Anim Biosci">
        <title>Bat Biology, Genomes, and the Bat1K Project: To Generate Chromosome-Level Genomes for All Living Bat Species.</title>
        <authorList>
            <person name="Teeling E.C."/>
            <person name="Vernes S.C."/>
            <person name="Davalos L.M."/>
            <person name="Ray D.A."/>
            <person name="Gilbert M.T.P."/>
            <person name="Myers E."/>
        </authorList>
    </citation>
    <scope>NUCLEOTIDE SEQUENCE</scope>
</reference>
<keyword evidence="7" id="KW-1185">Reference proteome</keyword>
<evidence type="ECO:0000256" key="3">
    <source>
        <dbReference type="ARBA" id="ARBA00022490"/>
    </source>
</evidence>
<reference evidence="6" key="5">
    <citation type="submission" date="2025-09" db="UniProtKB">
        <authorList>
            <consortium name="Ensembl"/>
        </authorList>
    </citation>
    <scope>IDENTIFICATION</scope>
</reference>